<dbReference type="InParanoid" id="A0A0C3G5F7"/>
<reference evidence="3" key="2">
    <citation type="submission" date="2015-01" db="EMBL/GenBank/DDBJ databases">
        <title>Evolutionary Origins and Diversification of the Mycorrhizal Mutualists.</title>
        <authorList>
            <consortium name="DOE Joint Genome Institute"/>
            <consortium name="Mycorrhizal Genomics Consortium"/>
            <person name="Kohler A."/>
            <person name="Kuo A."/>
            <person name="Nagy L.G."/>
            <person name="Floudas D."/>
            <person name="Copeland A."/>
            <person name="Barry K.W."/>
            <person name="Cichocki N."/>
            <person name="Veneault-Fourrey C."/>
            <person name="LaButti K."/>
            <person name="Lindquist E.A."/>
            <person name="Lipzen A."/>
            <person name="Lundell T."/>
            <person name="Morin E."/>
            <person name="Murat C."/>
            <person name="Riley R."/>
            <person name="Ohm R."/>
            <person name="Sun H."/>
            <person name="Tunlid A."/>
            <person name="Henrissat B."/>
            <person name="Grigoriev I.V."/>
            <person name="Hibbett D.S."/>
            <person name="Martin F."/>
        </authorList>
    </citation>
    <scope>NUCLEOTIDE SEQUENCE [LARGE SCALE GENOMIC DNA]</scope>
    <source>
        <strain evidence="3">F 1598</strain>
    </source>
</reference>
<feature type="signal peptide" evidence="1">
    <location>
        <begin position="1"/>
        <end position="22"/>
    </location>
</feature>
<evidence type="ECO:0000313" key="3">
    <source>
        <dbReference type="Proteomes" id="UP000054166"/>
    </source>
</evidence>
<organism evidence="2 3">
    <name type="scientific">Piloderma croceum (strain F 1598)</name>
    <dbReference type="NCBI Taxonomy" id="765440"/>
    <lineage>
        <taxon>Eukaryota</taxon>
        <taxon>Fungi</taxon>
        <taxon>Dikarya</taxon>
        <taxon>Basidiomycota</taxon>
        <taxon>Agaricomycotina</taxon>
        <taxon>Agaricomycetes</taxon>
        <taxon>Agaricomycetidae</taxon>
        <taxon>Atheliales</taxon>
        <taxon>Atheliaceae</taxon>
        <taxon>Piloderma</taxon>
    </lineage>
</organism>
<gene>
    <name evidence="2" type="ORF">PILCRDRAFT_810773</name>
</gene>
<evidence type="ECO:0000256" key="1">
    <source>
        <dbReference type="SAM" id="SignalP"/>
    </source>
</evidence>
<keyword evidence="3" id="KW-1185">Reference proteome</keyword>
<evidence type="ECO:0000313" key="2">
    <source>
        <dbReference type="EMBL" id="KIM91495.1"/>
    </source>
</evidence>
<dbReference type="InterPro" id="IPR023374">
    <property type="entry name" value="AttH-like_dom_sf"/>
</dbReference>
<dbReference type="AlphaFoldDB" id="A0A0C3G5F7"/>
<dbReference type="SUPFAM" id="SSF159245">
    <property type="entry name" value="AttH-like"/>
    <property type="match status" value="1"/>
</dbReference>
<evidence type="ECO:0008006" key="4">
    <source>
        <dbReference type="Google" id="ProtNLM"/>
    </source>
</evidence>
<proteinExistence type="predicted"/>
<protein>
    <recommendedName>
        <fullName evidence="4">AttH domain-containing protein</fullName>
    </recommendedName>
</protein>
<keyword evidence="1" id="KW-0732">Signal</keyword>
<dbReference type="Proteomes" id="UP000054166">
    <property type="component" value="Unassembled WGS sequence"/>
</dbReference>
<feature type="chain" id="PRO_5002174518" description="AttH domain-containing protein" evidence="1">
    <location>
        <begin position="23"/>
        <end position="490"/>
    </location>
</feature>
<reference evidence="2 3" key="1">
    <citation type="submission" date="2014-04" db="EMBL/GenBank/DDBJ databases">
        <authorList>
            <consortium name="DOE Joint Genome Institute"/>
            <person name="Kuo A."/>
            <person name="Tarkka M."/>
            <person name="Buscot F."/>
            <person name="Kohler A."/>
            <person name="Nagy L.G."/>
            <person name="Floudas D."/>
            <person name="Copeland A."/>
            <person name="Barry K.W."/>
            <person name="Cichocki N."/>
            <person name="Veneault-Fourrey C."/>
            <person name="LaButti K."/>
            <person name="Lindquist E.A."/>
            <person name="Lipzen A."/>
            <person name="Lundell T."/>
            <person name="Morin E."/>
            <person name="Murat C."/>
            <person name="Sun H."/>
            <person name="Tunlid A."/>
            <person name="Henrissat B."/>
            <person name="Grigoriev I.V."/>
            <person name="Hibbett D.S."/>
            <person name="Martin F."/>
            <person name="Nordberg H.P."/>
            <person name="Cantor M.N."/>
            <person name="Hua S.X."/>
        </authorList>
    </citation>
    <scope>NUCLEOTIDE SEQUENCE [LARGE SCALE GENOMIC DNA]</scope>
    <source>
        <strain evidence="2 3">F 1598</strain>
    </source>
</reference>
<name>A0A0C3G5F7_PILCF</name>
<dbReference type="EMBL" id="KN832971">
    <property type="protein sequence ID" value="KIM91495.1"/>
    <property type="molecule type" value="Genomic_DNA"/>
</dbReference>
<dbReference type="OrthoDB" id="10406977at2759"/>
<dbReference type="Gene3D" id="2.40.370.10">
    <property type="entry name" value="AttH-like domain"/>
    <property type="match status" value="2"/>
</dbReference>
<sequence length="490" mass="54128">MSFALTLLILLLTGCLAISAHSQPSWKNYPFDLEPGHPEAELMFPGAEANHPNDMSDSWFVTGTLQGQTTGREYQFVSIFDRNDITAVILDFYQVSLFDLGTGTYGTFTDYDLPVIDILDQRLHYSNDYLNLGFDSSAGHATWANVLNATGLPTPFVYNVHLPGVDSQSNKPFSIDLTIDMQNEPVPFGADVLRGIFTFYAQKGTHTYFQTGPKMNGTVTFLDGTTEKVQGTKGHIDRQWFPLYSGIFTPTGRQHSHEWRQINFDNGEDFSIWRQFDRVNNNTVIEDTGATNYDPTGSPTYVPDDLQVEYRSYAKYPRSRFSTLIPPPSQNMYLPSSHILTSKTLGMNLSVNYVQPIPAVTLPIEYFEGPATYVGTLHGQPASGTGIFESTLALYRDWELVDVLSNSVAHLPPSSFSPSGPGASALGQLVDGAKAYVSSSPLKDNRVAAKAYLESKVRPALGTLVNAQDKATMLEILDDLEASFALVLQF</sequence>
<dbReference type="HOGENOM" id="CLU_576021_0_0_1"/>
<accession>A0A0C3G5F7</accession>